<feature type="domain" description="Anti-sigma factor NepR" evidence="1">
    <location>
        <begin position="15"/>
        <end position="47"/>
    </location>
</feature>
<accession>A0A1I0N9F8</accession>
<dbReference type="STRING" id="364200.SAMN04488515_0470"/>
<dbReference type="Proteomes" id="UP000199167">
    <property type="component" value="Unassembled WGS sequence"/>
</dbReference>
<dbReference type="InterPro" id="IPR041649">
    <property type="entry name" value="NepR"/>
</dbReference>
<dbReference type="EMBL" id="FOIZ01000001">
    <property type="protein sequence ID" value="SEV97491.1"/>
    <property type="molecule type" value="Genomic_DNA"/>
</dbReference>
<proteinExistence type="predicted"/>
<dbReference type="Pfam" id="PF18557">
    <property type="entry name" value="NepR"/>
    <property type="match status" value="1"/>
</dbReference>
<name>A0A1I0N9F8_9RHOB</name>
<gene>
    <name evidence="2" type="ORF">SAMN04488515_0470</name>
</gene>
<keyword evidence="3" id="KW-1185">Reference proteome</keyword>
<sequence length="54" mass="6664">MTMNDRRRDRSVDEYIDQNLRLVFSNIETAEIPDRFKELLDRLRQQDENQSQHQ</sequence>
<protein>
    <recommendedName>
        <fullName evidence="1">Anti-sigma factor NepR domain-containing protein</fullName>
    </recommendedName>
</protein>
<organism evidence="2 3">
    <name type="scientific">Cognatiyoonia koreensis</name>
    <dbReference type="NCBI Taxonomy" id="364200"/>
    <lineage>
        <taxon>Bacteria</taxon>
        <taxon>Pseudomonadati</taxon>
        <taxon>Pseudomonadota</taxon>
        <taxon>Alphaproteobacteria</taxon>
        <taxon>Rhodobacterales</taxon>
        <taxon>Paracoccaceae</taxon>
        <taxon>Cognatiyoonia</taxon>
    </lineage>
</organism>
<dbReference type="AlphaFoldDB" id="A0A1I0N9F8"/>
<evidence type="ECO:0000313" key="2">
    <source>
        <dbReference type="EMBL" id="SEV97491.1"/>
    </source>
</evidence>
<dbReference type="OrthoDB" id="7875342at2"/>
<reference evidence="2 3" key="1">
    <citation type="submission" date="2016-10" db="EMBL/GenBank/DDBJ databases">
        <authorList>
            <person name="de Groot N.N."/>
        </authorList>
    </citation>
    <scope>NUCLEOTIDE SEQUENCE [LARGE SCALE GENOMIC DNA]</scope>
    <source>
        <strain evidence="2 3">DSM 17925</strain>
    </source>
</reference>
<evidence type="ECO:0000313" key="3">
    <source>
        <dbReference type="Proteomes" id="UP000199167"/>
    </source>
</evidence>
<evidence type="ECO:0000259" key="1">
    <source>
        <dbReference type="Pfam" id="PF18557"/>
    </source>
</evidence>